<keyword evidence="6 10" id="KW-0368">Histidine biosynthesis</keyword>
<dbReference type="Pfam" id="PF00117">
    <property type="entry name" value="GATase"/>
    <property type="match status" value="1"/>
</dbReference>
<evidence type="ECO:0000256" key="5">
    <source>
        <dbReference type="ARBA" id="ARBA00022962"/>
    </source>
</evidence>
<dbReference type="Proteomes" id="UP000249739">
    <property type="component" value="Unassembled WGS sequence"/>
</dbReference>
<dbReference type="CDD" id="cd01748">
    <property type="entry name" value="GATase1_IGP_Synthase"/>
    <property type="match status" value="1"/>
</dbReference>
<dbReference type="PROSITE" id="PS51273">
    <property type="entry name" value="GATASE_TYPE_1"/>
    <property type="match status" value="1"/>
</dbReference>
<evidence type="ECO:0000256" key="7">
    <source>
        <dbReference type="ARBA" id="ARBA00023239"/>
    </source>
</evidence>
<evidence type="ECO:0000256" key="10">
    <source>
        <dbReference type="HAMAP-Rule" id="MF_00278"/>
    </source>
</evidence>
<dbReference type="AlphaFoldDB" id="A0A2W5FGZ5"/>
<dbReference type="InterPro" id="IPR029062">
    <property type="entry name" value="Class_I_gatase-like"/>
</dbReference>
<dbReference type="HAMAP" id="MF_00278">
    <property type="entry name" value="HisH"/>
    <property type="match status" value="1"/>
</dbReference>
<dbReference type="Gene3D" id="3.40.50.880">
    <property type="match status" value="1"/>
</dbReference>
<keyword evidence="5 10" id="KW-0315">Glutamine amidotransferase</keyword>
<proteinExistence type="inferred from homology"/>
<feature type="active site" evidence="10 11">
    <location>
        <position position="197"/>
    </location>
</feature>
<sequence>MSDIIAIIDYGSGNLRSAAKAFEHVIAEEGIKYKVVVTDRIDEIANAKKIVLPGQGAFGDCMQGLKKKKGLAEIIAQQVEKKGVPFLGICVGMQLMASRGFEHGIHDGFGWIPGNVRKMEIADESLKIPHMGWNTLNLLQDHPALRHINADDHFYFVHSFVFESKDMTDICATCDYGGAFPAIVGRGNVIGTQFHVEKSSEAGLRLIKGFLEWKI</sequence>
<feature type="active site" evidence="10 11">
    <location>
        <position position="195"/>
    </location>
</feature>
<evidence type="ECO:0000313" key="13">
    <source>
        <dbReference type="EMBL" id="PZP54558.1"/>
    </source>
</evidence>
<keyword evidence="10" id="KW-0963">Cytoplasm</keyword>
<comment type="pathway">
    <text evidence="1 10">Amino-acid biosynthesis; L-histidine biosynthesis; L-histidine from 5-phospho-alpha-D-ribose 1-diphosphate: step 5/9.</text>
</comment>
<dbReference type="GO" id="GO:0000107">
    <property type="term" value="F:imidazoleglycerol-phosphate synthase activity"/>
    <property type="evidence" value="ECO:0007669"/>
    <property type="project" value="UniProtKB-UniRule"/>
</dbReference>
<comment type="subunit">
    <text evidence="2 10">Heterodimer of HisH and HisF.</text>
</comment>
<accession>A0A2W5FGZ5</accession>
<evidence type="ECO:0000256" key="4">
    <source>
        <dbReference type="ARBA" id="ARBA00022801"/>
    </source>
</evidence>
<evidence type="ECO:0000256" key="1">
    <source>
        <dbReference type="ARBA" id="ARBA00005091"/>
    </source>
</evidence>
<dbReference type="EC" id="4.3.2.10" evidence="10"/>
<dbReference type="InterPro" id="IPR017926">
    <property type="entry name" value="GATASE"/>
</dbReference>
<keyword evidence="3 10" id="KW-0028">Amino-acid biosynthesis</keyword>
<comment type="subcellular location">
    <subcellularLocation>
        <location evidence="10">Cytoplasm</location>
    </subcellularLocation>
</comment>
<evidence type="ECO:0000259" key="12">
    <source>
        <dbReference type="Pfam" id="PF00117"/>
    </source>
</evidence>
<dbReference type="GO" id="GO:0004359">
    <property type="term" value="F:glutaminase activity"/>
    <property type="evidence" value="ECO:0007669"/>
    <property type="project" value="UniProtKB-EC"/>
</dbReference>
<evidence type="ECO:0000256" key="11">
    <source>
        <dbReference type="PIRSR" id="PIRSR000495-1"/>
    </source>
</evidence>
<dbReference type="EC" id="3.5.1.2" evidence="10"/>
<dbReference type="GO" id="GO:0000105">
    <property type="term" value="P:L-histidine biosynthetic process"/>
    <property type="evidence" value="ECO:0007669"/>
    <property type="project" value="UniProtKB-UniRule"/>
</dbReference>
<dbReference type="GO" id="GO:0005737">
    <property type="term" value="C:cytoplasm"/>
    <property type="evidence" value="ECO:0007669"/>
    <property type="project" value="UniProtKB-SubCell"/>
</dbReference>
<evidence type="ECO:0000256" key="3">
    <source>
        <dbReference type="ARBA" id="ARBA00022605"/>
    </source>
</evidence>
<dbReference type="PIRSF" id="PIRSF000495">
    <property type="entry name" value="Amidotransf_hisH"/>
    <property type="match status" value="1"/>
</dbReference>
<evidence type="ECO:0000256" key="9">
    <source>
        <dbReference type="ARBA" id="ARBA00049534"/>
    </source>
</evidence>
<dbReference type="EMBL" id="QFOT01000127">
    <property type="protein sequence ID" value="PZP54558.1"/>
    <property type="molecule type" value="Genomic_DNA"/>
</dbReference>
<dbReference type="UniPathway" id="UPA00031">
    <property type="reaction ID" value="UER00010"/>
</dbReference>
<keyword evidence="4 10" id="KW-0378">Hydrolase</keyword>
<dbReference type="NCBIfam" id="TIGR01855">
    <property type="entry name" value="IMP_synth_hisH"/>
    <property type="match status" value="1"/>
</dbReference>
<evidence type="ECO:0000313" key="14">
    <source>
        <dbReference type="Proteomes" id="UP000249739"/>
    </source>
</evidence>
<keyword evidence="7 10" id="KW-0456">Lyase</keyword>
<dbReference type="GO" id="GO:0016829">
    <property type="term" value="F:lyase activity"/>
    <property type="evidence" value="ECO:0007669"/>
    <property type="project" value="UniProtKB-KW"/>
</dbReference>
<evidence type="ECO:0000256" key="8">
    <source>
        <dbReference type="ARBA" id="ARBA00047838"/>
    </source>
</evidence>
<comment type="function">
    <text evidence="10">IGPS catalyzes the conversion of PRFAR and glutamine to IGP, AICAR and glutamate. The HisH subunit catalyzes the hydrolysis of glutamine to glutamate and ammonia as part of the synthesis of IGP and AICAR. The resulting ammonia molecule is channeled to the active site of HisF.</text>
</comment>
<dbReference type="SUPFAM" id="SSF52317">
    <property type="entry name" value="Class I glutamine amidotransferase-like"/>
    <property type="match status" value="1"/>
</dbReference>
<evidence type="ECO:0000256" key="6">
    <source>
        <dbReference type="ARBA" id="ARBA00023102"/>
    </source>
</evidence>
<gene>
    <name evidence="10" type="primary">hisH</name>
    <name evidence="13" type="ORF">DI586_09540</name>
</gene>
<feature type="active site" description="Nucleophile" evidence="10 11">
    <location>
        <position position="90"/>
    </location>
</feature>
<evidence type="ECO:0000256" key="2">
    <source>
        <dbReference type="ARBA" id="ARBA00011152"/>
    </source>
</evidence>
<comment type="caution">
    <text evidence="13">The sequence shown here is derived from an EMBL/GenBank/DDBJ whole genome shotgun (WGS) entry which is preliminary data.</text>
</comment>
<dbReference type="PANTHER" id="PTHR42701">
    <property type="entry name" value="IMIDAZOLE GLYCEROL PHOSPHATE SYNTHASE SUBUNIT HISH"/>
    <property type="match status" value="1"/>
</dbReference>
<feature type="domain" description="Glutamine amidotransferase" evidence="12">
    <location>
        <begin position="17"/>
        <end position="206"/>
    </location>
</feature>
<reference evidence="13 14" key="1">
    <citation type="submission" date="2017-08" db="EMBL/GenBank/DDBJ databases">
        <title>Infants hospitalized years apart are colonized by the same room-sourced microbial strains.</title>
        <authorList>
            <person name="Brooks B."/>
            <person name="Olm M.R."/>
            <person name="Firek B.A."/>
            <person name="Baker R."/>
            <person name="Thomas B.C."/>
            <person name="Morowitz M.J."/>
            <person name="Banfield J.F."/>
        </authorList>
    </citation>
    <scope>NUCLEOTIDE SEQUENCE [LARGE SCALE GENOMIC DNA]</scope>
    <source>
        <strain evidence="13">S2_006_000_R2_64</strain>
    </source>
</reference>
<dbReference type="PANTHER" id="PTHR42701:SF1">
    <property type="entry name" value="IMIDAZOLE GLYCEROL PHOSPHATE SYNTHASE SUBUNIT HISH"/>
    <property type="match status" value="1"/>
</dbReference>
<comment type="catalytic activity">
    <reaction evidence="8 10">
        <text>5-[(5-phospho-1-deoxy-D-ribulos-1-ylimino)methylamino]-1-(5-phospho-beta-D-ribosyl)imidazole-4-carboxamide + L-glutamine = D-erythro-1-(imidazol-4-yl)glycerol 3-phosphate + 5-amino-1-(5-phospho-beta-D-ribosyl)imidazole-4-carboxamide + L-glutamate + H(+)</text>
        <dbReference type="Rhea" id="RHEA:24793"/>
        <dbReference type="ChEBI" id="CHEBI:15378"/>
        <dbReference type="ChEBI" id="CHEBI:29985"/>
        <dbReference type="ChEBI" id="CHEBI:58278"/>
        <dbReference type="ChEBI" id="CHEBI:58359"/>
        <dbReference type="ChEBI" id="CHEBI:58475"/>
        <dbReference type="ChEBI" id="CHEBI:58525"/>
        <dbReference type="EC" id="4.3.2.10"/>
    </reaction>
</comment>
<dbReference type="InterPro" id="IPR010139">
    <property type="entry name" value="Imidazole-glycPsynth_HisH"/>
</dbReference>
<name>A0A2W5FGZ5_9BACT</name>
<comment type="catalytic activity">
    <reaction evidence="9 10">
        <text>L-glutamine + H2O = L-glutamate + NH4(+)</text>
        <dbReference type="Rhea" id="RHEA:15889"/>
        <dbReference type="ChEBI" id="CHEBI:15377"/>
        <dbReference type="ChEBI" id="CHEBI:28938"/>
        <dbReference type="ChEBI" id="CHEBI:29985"/>
        <dbReference type="ChEBI" id="CHEBI:58359"/>
        <dbReference type="EC" id="3.5.1.2"/>
    </reaction>
</comment>
<protein>
    <recommendedName>
        <fullName evidence="10">Imidazole glycerol phosphate synthase subunit HisH</fullName>
        <ecNumber evidence="10">4.3.2.10</ecNumber>
    </recommendedName>
    <alternativeName>
        <fullName evidence="10">IGP synthase glutaminase subunit</fullName>
        <ecNumber evidence="10">3.5.1.2</ecNumber>
    </alternativeName>
    <alternativeName>
        <fullName evidence="10">IGP synthase subunit HisH</fullName>
    </alternativeName>
    <alternativeName>
        <fullName evidence="10">ImGP synthase subunit HisH</fullName>
        <shortName evidence="10">IGPS subunit HisH</shortName>
    </alternativeName>
</protein>
<organism evidence="13 14">
    <name type="scientific">Micavibrio aeruginosavorus</name>
    <dbReference type="NCBI Taxonomy" id="349221"/>
    <lineage>
        <taxon>Bacteria</taxon>
        <taxon>Pseudomonadati</taxon>
        <taxon>Bdellovibrionota</taxon>
        <taxon>Bdellovibrionia</taxon>
        <taxon>Bdellovibrionales</taxon>
        <taxon>Pseudobdellovibrionaceae</taxon>
        <taxon>Micavibrio</taxon>
    </lineage>
</organism>